<evidence type="ECO:0000256" key="6">
    <source>
        <dbReference type="SAM" id="MobiDB-lite"/>
    </source>
</evidence>
<dbReference type="InterPro" id="IPR052337">
    <property type="entry name" value="SAT4-like"/>
</dbReference>
<protein>
    <recommendedName>
        <fullName evidence="8">Rhodopsin domain-containing protein</fullName>
    </recommendedName>
</protein>
<dbReference type="EMBL" id="JAPUFD010000024">
    <property type="protein sequence ID" value="MDI1493207.1"/>
    <property type="molecule type" value="Genomic_DNA"/>
</dbReference>
<evidence type="ECO:0000256" key="2">
    <source>
        <dbReference type="ARBA" id="ARBA00022692"/>
    </source>
</evidence>
<feature type="transmembrane region" description="Helical" evidence="7">
    <location>
        <begin position="111"/>
        <end position="129"/>
    </location>
</feature>
<feature type="region of interest" description="Disordered" evidence="6">
    <location>
        <begin position="224"/>
        <end position="271"/>
    </location>
</feature>
<keyword evidence="10" id="KW-1185">Reference proteome</keyword>
<keyword evidence="4 7" id="KW-0472">Membrane</keyword>
<dbReference type="InterPro" id="IPR049326">
    <property type="entry name" value="Rhodopsin_dom_fungi"/>
</dbReference>
<feature type="transmembrane region" description="Helical" evidence="7">
    <location>
        <begin position="24"/>
        <end position="41"/>
    </location>
</feature>
<organism evidence="9 10">
    <name type="scientific">Ramalina farinacea</name>
    <dbReference type="NCBI Taxonomy" id="258253"/>
    <lineage>
        <taxon>Eukaryota</taxon>
        <taxon>Fungi</taxon>
        <taxon>Dikarya</taxon>
        <taxon>Ascomycota</taxon>
        <taxon>Pezizomycotina</taxon>
        <taxon>Lecanoromycetes</taxon>
        <taxon>OSLEUM clade</taxon>
        <taxon>Lecanoromycetidae</taxon>
        <taxon>Lecanorales</taxon>
        <taxon>Lecanorineae</taxon>
        <taxon>Ramalinaceae</taxon>
        <taxon>Ramalina</taxon>
    </lineage>
</organism>
<dbReference type="AlphaFoldDB" id="A0AA43QVS3"/>
<comment type="subcellular location">
    <subcellularLocation>
        <location evidence="1">Membrane</location>
        <topology evidence="1">Multi-pass membrane protein</topology>
    </subcellularLocation>
</comment>
<keyword evidence="2 7" id="KW-0812">Transmembrane</keyword>
<evidence type="ECO:0000256" key="5">
    <source>
        <dbReference type="ARBA" id="ARBA00038359"/>
    </source>
</evidence>
<proteinExistence type="inferred from homology"/>
<comment type="caution">
    <text evidence="9">The sequence shown here is derived from an EMBL/GenBank/DDBJ whole genome shotgun (WGS) entry which is preliminary data.</text>
</comment>
<reference evidence="9" key="1">
    <citation type="journal article" date="2023" name="Genome Biol. Evol.">
        <title>First Whole Genome Sequence and Flow Cytometry Genome Size Data for the Lichen-Forming Fungus Ramalina farinacea (Ascomycota).</title>
        <authorList>
            <person name="Llewellyn T."/>
            <person name="Mian S."/>
            <person name="Hill R."/>
            <person name="Leitch I.J."/>
            <person name="Gaya E."/>
        </authorList>
    </citation>
    <scope>NUCLEOTIDE SEQUENCE</scope>
    <source>
        <strain evidence="9">LIQ254RAFAR</strain>
    </source>
</reference>
<comment type="similarity">
    <text evidence="5">Belongs to the SAT4 family.</text>
</comment>
<evidence type="ECO:0000256" key="4">
    <source>
        <dbReference type="ARBA" id="ARBA00023136"/>
    </source>
</evidence>
<feature type="transmembrane region" description="Helical" evidence="7">
    <location>
        <begin position="192"/>
        <end position="214"/>
    </location>
</feature>
<feature type="domain" description="Rhodopsin" evidence="8">
    <location>
        <begin position="70"/>
        <end position="198"/>
    </location>
</feature>
<name>A0AA43QVS3_9LECA</name>
<evidence type="ECO:0000256" key="7">
    <source>
        <dbReference type="SAM" id="Phobius"/>
    </source>
</evidence>
<feature type="transmembrane region" description="Helical" evidence="7">
    <location>
        <begin position="149"/>
        <end position="172"/>
    </location>
</feature>
<dbReference type="PANTHER" id="PTHR33048:SF47">
    <property type="entry name" value="INTEGRAL MEMBRANE PROTEIN-RELATED"/>
    <property type="match status" value="1"/>
</dbReference>
<dbReference type="GO" id="GO:0016020">
    <property type="term" value="C:membrane"/>
    <property type="evidence" value="ECO:0007669"/>
    <property type="project" value="UniProtKB-SubCell"/>
</dbReference>
<feature type="compositionally biased region" description="Basic and acidic residues" evidence="6">
    <location>
        <begin position="234"/>
        <end position="244"/>
    </location>
</feature>
<accession>A0AA43QVS3</accession>
<gene>
    <name evidence="9" type="ORF">OHK93_004995</name>
</gene>
<evidence type="ECO:0000256" key="1">
    <source>
        <dbReference type="ARBA" id="ARBA00004141"/>
    </source>
</evidence>
<evidence type="ECO:0000256" key="3">
    <source>
        <dbReference type="ARBA" id="ARBA00022989"/>
    </source>
</evidence>
<sequence>MSTSQQPSLLQQLQATTGHANRDTSAYVCTGFCAAIMYSTVLLKMTSKKIAQRRFSADDGWIIFAMSIKVAEVLYSAIMLLTKLSVISLYDQIFPNRNTPNQRLYIYGKQVLRAFAAVQCFAFILVTLLECLPYKKLWDTTVPGHCLDLRISTIVAGSLNVFTDISILMLPIQPISKLRMGRRRKQLVYGNFLIGGILVEISFSILCACVPMYLPLFTYHKRVKQGSGSSRSGESYHELSERPSTKVWSSPARDRPQQNGIHVTRTLENEV</sequence>
<evidence type="ECO:0000313" key="10">
    <source>
        <dbReference type="Proteomes" id="UP001161017"/>
    </source>
</evidence>
<keyword evidence="3 7" id="KW-1133">Transmembrane helix</keyword>
<evidence type="ECO:0000259" key="8">
    <source>
        <dbReference type="Pfam" id="PF20684"/>
    </source>
</evidence>
<dbReference type="Proteomes" id="UP001161017">
    <property type="component" value="Unassembled WGS sequence"/>
</dbReference>
<dbReference type="Pfam" id="PF20684">
    <property type="entry name" value="Fung_rhodopsin"/>
    <property type="match status" value="1"/>
</dbReference>
<evidence type="ECO:0000313" key="9">
    <source>
        <dbReference type="EMBL" id="MDI1493207.1"/>
    </source>
</evidence>
<dbReference type="PANTHER" id="PTHR33048">
    <property type="entry name" value="PTH11-LIKE INTEGRAL MEMBRANE PROTEIN (AFU_ORTHOLOGUE AFUA_5G11245)"/>
    <property type="match status" value="1"/>
</dbReference>